<feature type="active site" description="Nucleophile" evidence="4 5">
    <location>
        <position position="52"/>
    </location>
</feature>
<evidence type="ECO:0000256" key="6">
    <source>
        <dbReference type="PIRSR" id="PIRSR001430-2"/>
    </source>
</evidence>
<evidence type="ECO:0000259" key="8">
    <source>
        <dbReference type="Pfam" id="PF01416"/>
    </source>
</evidence>
<dbReference type="HAMAP" id="MF_00171">
    <property type="entry name" value="TruA"/>
    <property type="match status" value="1"/>
</dbReference>
<evidence type="ECO:0000256" key="2">
    <source>
        <dbReference type="ARBA" id="ARBA00022694"/>
    </source>
</evidence>
<dbReference type="Pfam" id="PF01416">
    <property type="entry name" value="PseudoU_synth_1"/>
    <property type="match status" value="2"/>
</dbReference>
<dbReference type="PANTHER" id="PTHR11142">
    <property type="entry name" value="PSEUDOURIDYLATE SYNTHASE"/>
    <property type="match status" value="1"/>
</dbReference>
<evidence type="ECO:0000256" key="5">
    <source>
        <dbReference type="PIRSR" id="PIRSR001430-1"/>
    </source>
</evidence>
<protein>
    <recommendedName>
        <fullName evidence="4">tRNA pseudouridine synthase A</fullName>
        <ecNumber evidence="4">5.4.99.12</ecNumber>
    </recommendedName>
    <alternativeName>
        <fullName evidence="4">tRNA pseudouridine(38-40) synthase</fullName>
    </alternativeName>
    <alternativeName>
        <fullName evidence="4">tRNA pseudouridylate synthase I</fullName>
    </alternativeName>
    <alternativeName>
        <fullName evidence="4">tRNA-uridine isomerase I</fullName>
    </alternativeName>
</protein>
<evidence type="ECO:0000313" key="9">
    <source>
        <dbReference type="EMBL" id="CBK42669.1"/>
    </source>
</evidence>
<dbReference type="GO" id="GO:0160147">
    <property type="term" value="F:tRNA pseudouridine(38-40) synthase activity"/>
    <property type="evidence" value="ECO:0007669"/>
    <property type="project" value="UniProtKB-EC"/>
</dbReference>
<dbReference type="PIRSF" id="PIRSF001430">
    <property type="entry name" value="tRNA_psdUrid_synth"/>
    <property type="match status" value="1"/>
</dbReference>
<proteinExistence type="inferred from homology"/>
<dbReference type="InterPro" id="IPR020095">
    <property type="entry name" value="PsdUridine_synth_TruA_C"/>
</dbReference>
<evidence type="ECO:0000256" key="7">
    <source>
        <dbReference type="RuleBase" id="RU003792"/>
    </source>
</evidence>
<dbReference type="OrthoDB" id="9811823at2"/>
<dbReference type="InterPro" id="IPR020097">
    <property type="entry name" value="PsdUridine_synth_TruA_a/b_dom"/>
</dbReference>
<evidence type="ECO:0000313" key="10">
    <source>
        <dbReference type="Proteomes" id="UP000001660"/>
    </source>
</evidence>
<evidence type="ECO:0000256" key="3">
    <source>
        <dbReference type="ARBA" id="ARBA00023235"/>
    </source>
</evidence>
<dbReference type="Proteomes" id="UP000001660">
    <property type="component" value="Chromosome"/>
</dbReference>
<organism evidence="9 10">
    <name type="scientific">Nitrospira defluvii</name>
    <dbReference type="NCBI Taxonomy" id="330214"/>
    <lineage>
        <taxon>Bacteria</taxon>
        <taxon>Pseudomonadati</taxon>
        <taxon>Nitrospirota</taxon>
        <taxon>Nitrospiria</taxon>
        <taxon>Nitrospirales</taxon>
        <taxon>Nitrospiraceae</taxon>
        <taxon>Nitrospira</taxon>
    </lineage>
</organism>
<dbReference type="KEGG" id="nde:NIDE2973"/>
<evidence type="ECO:0000256" key="4">
    <source>
        <dbReference type="HAMAP-Rule" id="MF_00171"/>
    </source>
</evidence>
<accession>D8PHD2</accession>
<dbReference type="Gene3D" id="3.30.70.660">
    <property type="entry name" value="Pseudouridine synthase I, catalytic domain, C-terminal subdomain"/>
    <property type="match status" value="1"/>
</dbReference>
<comment type="catalytic activity">
    <reaction evidence="4 7">
        <text>uridine(38/39/40) in tRNA = pseudouridine(38/39/40) in tRNA</text>
        <dbReference type="Rhea" id="RHEA:22376"/>
        <dbReference type="Rhea" id="RHEA-COMP:10085"/>
        <dbReference type="Rhea" id="RHEA-COMP:10087"/>
        <dbReference type="ChEBI" id="CHEBI:65314"/>
        <dbReference type="ChEBI" id="CHEBI:65315"/>
        <dbReference type="EC" id="5.4.99.12"/>
    </reaction>
</comment>
<dbReference type="SUPFAM" id="SSF55120">
    <property type="entry name" value="Pseudouridine synthase"/>
    <property type="match status" value="1"/>
</dbReference>
<comment type="function">
    <text evidence="4">Formation of pseudouridine at positions 38, 39 and 40 in the anticodon stem and loop of transfer RNAs.</text>
</comment>
<dbReference type="GO" id="GO:0031119">
    <property type="term" value="P:tRNA pseudouridine synthesis"/>
    <property type="evidence" value="ECO:0007669"/>
    <property type="project" value="UniProtKB-UniRule"/>
</dbReference>
<feature type="domain" description="Pseudouridine synthase I TruA alpha/beta" evidence="8">
    <location>
        <begin position="143"/>
        <end position="244"/>
    </location>
</feature>
<dbReference type="InterPro" id="IPR001406">
    <property type="entry name" value="PsdUridine_synth_TruA"/>
</dbReference>
<dbReference type="Gene3D" id="3.30.70.580">
    <property type="entry name" value="Pseudouridine synthase I, catalytic domain, N-terminal subdomain"/>
    <property type="match status" value="1"/>
</dbReference>
<dbReference type="EMBL" id="FP929003">
    <property type="protein sequence ID" value="CBK42669.1"/>
    <property type="molecule type" value="Genomic_DNA"/>
</dbReference>
<dbReference type="FunFam" id="3.30.70.580:FF:000001">
    <property type="entry name" value="tRNA pseudouridine synthase A"/>
    <property type="match status" value="1"/>
</dbReference>
<keyword evidence="2 4" id="KW-0819">tRNA processing</keyword>
<dbReference type="AlphaFoldDB" id="D8PHD2"/>
<dbReference type="eggNOG" id="COG0101">
    <property type="taxonomic scope" value="Bacteria"/>
</dbReference>
<dbReference type="STRING" id="330214.NIDE2973"/>
<dbReference type="InterPro" id="IPR020094">
    <property type="entry name" value="TruA/RsuA/RluB/E/F_N"/>
</dbReference>
<dbReference type="GO" id="GO:0003723">
    <property type="term" value="F:RNA binding"/>
    <property type="evidence" value="ECO:0007669"/>
    <property type="project" value="InterPro"/>
</dbReference>
<name>D8PHD2_9BACT</name>
<evidence type="ECO:0000256" key="1">
    <source>
        <dbReference type="ARBA" id="ARBA00009375"/>
    </source>
</evidence>
<reference evidence="9 10" key="1">
    <citation type="journal article" date="2010" name="Proc. Natl. Acad. Sci. U.S.A.">
        <title>A Nitrospira metagenome illuminates the physiology and evolution of globally important nitrite-oxidizing bacteria.</title>
        <authorList>
            <person name="Lucker S."/>
            <person name="Wagner M."/>
            <person name="Maixner F."/>
            <person name="Pelletier E."/>
            <person name="Koch H."/>
            <person name="Vacherie B."/>
            <person name="Rattei T."/>
            <person name="Sinninghe Damste J."/>
            <person name="Spieck E."/>
            <person name="Le Paslier D."/>
            <person name="Daims H."/>
        </authorList>
    </citation>
    <scope>NUCLEOTIDE SEQUENCE [LARGE SCALE GENOMIC DNA]</scope>
</reference>
<gene>
    <name evidence="4 9" type="primary">truA</name>
    <name evidence="9" type="ORF">NIDE2973</name>
</gene>
<sequence length="253" mass="28026">MTTFKLVLEYDGTQYAGWQRQPNAPTIQAAVEEALAAIAQTRLTIIGAGRTDAGVHAFGQVASFRTDRGLSQREWLRALNAHLPADISALSVKAVPDHFHARYSANGKLYEYHLMNRSERAPLLRERAWMLYKPLDFAAMTEAAAYLTGSHDFSSFETAPTDNENPQCRLQRADLRRQGDLIILSFYADRFLKQMVRSMVGTLVEVGQGKRTAADMRTVLAARARAAAGRTAPAHGLYLVRVDYTDGSIPSLP</sequence>
<comment type="similarity">
    <text evidence="1 4 7">Belongs to the tRNA pseudouridine synthase TruA family.</text>
</comment>
<dbReference type="EC" id="5.4.99.12" evidence="4"/>
<dbReference type="HOGENOM" id="CLU_014673_0_2_0"/>
<comment type="caution">
    <text evidence="4">Lacks conserved residue(s) required for the propagation of feature annotation.</text>
</comment>
<comment type="subunit">
    <text evidence="4">Homodimer.</text>
</comment>
<keyword evidence="3 4" id="KW-0413">Isomerase</keyword>
<keyword evidence="10" id="KW-1185">Reference proteome</keyword>
<dbReference type="InterPro" id="IPR020103">
    <property type="entry name" value="PsdUridine_synth_cat_dom_sf"/>
</dbReference>
<dbReference type="NCBIfam" id="TIGR00071">
    <property type="entry name" value="hisT_truA"/>
    <property type="match status" value="1"/>
</dbReference>
<dbReference type="CDD" id="cd02570">
    <property type="entry name" value="PseudoU_synth_EcTruA"/>
    <property type="match status" value="1"/>
</dbReference>
<feature type="domain" description="Pseudouridine synthase I TruA alpha/beta" evidence="8">
    <location>
        <begin position="9"/>
        <end position="104"/>
    </location>
</feature>
<dbReference type="PANTHER" id="PTHR11142:SF0">
    <property type="entry name" value="TRNA PSEUDOURIDINE SYNTHASE-LIKE 1"/>
    <property type="match status" value="1"/>
</dbReference>
<feature type="binding site" evidence="4 6">
    <location>
        <position position="110"/>
    </location>
    <ligand>
        <name>substrate</name>
    </ligand>
</feature>